<accession>A0AC59EWU4</accession>
<keyword evidence="2" id="KW-1185">Reference proteome</keyword>
<dbReference type="Proteomes" id="UP000204225">
    <property type="component" value="Segment"/>
</dbReference>
<dbReference type="EMBL" id="KC662249">
    <property type="protein sequence ID" value="AGM15431.1"/>
    <property type="molecule type" value="Genomic_DNA"/>
</dbReference>
<gene>
    <name evidence="1" type="ORF">PGCG_00119</name>
</gene>
<protein>
    <submittedName>
        <fullName evidence="1">Erv family thiol oxidoreductase</fullName>
    </submittedName>
</protein>
<evidence type="ECO:0000313" key="1">
    <source>
        <dbReference type="EMBL" id="AGM15431.1"/>
    </source>
</evidence>
<name>A0AC59EWU4_9VIRU</name>
<sequence length="194" mass="22792">MNKTLKVKKKRSKTYSKKDYSSGDGMVTSTWGPVMWHYLHTISFNYPVNPTKLQKRKYKELLVNLQYTLPCKYCRINLTNNYKKYPLTPEVFKNRDSLSRYVYNLHEIINKMLGKTSGLTYCEVRERYENFRSRCTIDKPTLFNFTKKTKEKGCTTALYGNKAKCVLSFVPASTKCKTIKIDKKCLKKKIITDL</sequence>
<proteinExistence type="predicted"/>
<evidence type="ECO:0000313" key="2">
    <source>
        <dbReference type="Proteomes" id="UP000204225"/>
    </source>
</evidence>
<reference evidence="1 2" key="1">
    <citation type="journal article" date="2013" name="Proc. Natl. Acad. Sci. U.S.A.">
        <title>Genome of Phaeocystis globosa virus PgV-16T highlights the common ancestry of the largest known DNA viruses infecting eukaryotes.</title>
        <authorList>
            <person name="Santini S."/>
            <person name="Jeudy S."/>
            <person name="Bartoli J."/>
            <person name="Poirot O."/>
            <person name="Lescot M."/>
            <person name="Abergel C."/>
            <person name="Barbe V."/>
            <person name="Wommack K.E."/>
            <person name="Noordeloos A.A."/>
            <person name="Brussaard C.P."/>
            <person name="Claverie J.M."/>
        </authorList>
    </citation>
    <scope>NUCLEOTIDE SEQUENCE [LARGE SCALE GENOMIC DNA]</scope>
    <source>
        <strain evidence="1 2">16T</strain>
    </source>
</reference>
<organism evidence="1 2">
    <name type="scientific">Phaeocystis globosa virus PgV-16T</name>
    <dbReference type="NCBI Taxonomy" id="3071227"/>
    <lineage>
        <taxon>Viruses</taxon>
        <taxon>Varidnaviria</taxon>
        <taxon>Bamfordvirae</taxon>
        <taxon>Nucleocytoviricota</taxon>
        <taxon>Megaviricetes</taxon>
        <taxon>Imitervirales</taxon>
        <taxon>Mesomimiviridae</taxon>
        <taxon>Tethysvirus</taxon>
        <taxon>Tethysvirus hollandense</taxon>
    </lineage>
</organism>